<evidence type="ECO:0000313" key="2">
    <source>
        <dbReference type="Proteomes" id="UP000199149"/>
    </source>
</evidence>
<dbReference type="RefSeq" id="WP_092908922.1">
    <property type="nucleotide sequence ID" value="NZ_FOUZ01000012.1"/>
</dbReference>
<protein>
    <submittedName>
        <fullName evidence="1">Uncharacterized protein</fullName>
    </submittedName>
</protein>
<accession>A0A1I4Z189</accession>
<proteinExistence type="predicted"/>
<keyword evidence="2" id="KW-1185">Reference proteome</keyword>
<dbReference type="AlphaFoldDB" id="A0A1I4Z189"/>
<dbReference type="Proteomes" id="UP000199149">
    <property type="component" value="Unassembled WGS sequence"/>
</dbReference>
<dbReference type="OrthoDB" id="980645at2"/>
<sequence>MIDYAVNYEKIVTELCINRNRPELTCNGICYLKDEIAKSAKDQQSKDKLPTAFKSLDLFVETTVLEVPSTNFSKNKNQIKDTFLDYSSLFYLQKTIQPPIKATYFS</sequence>
<dbReference type="EMBL" id="FOUZ01000012">
    <property type="protein sequence ID" value="SFN43739.1"/>
    <property type="molecule type" value="Genomic_DNA"/>
</dbReference>
<name>A0A1I4Z189_9FLAO</name>
<reference evidence="2" key="1">
    <citation type="submission" date="2016-10" db="EMBL/GenBank/DDBJ databases">
        <authorList>
            <person name="Varghese N."/>
            <person name="Submissions S."/>
        </authorList>
    </citation>
    <scope>NUCLEOTIDE SEQUENCE [LARGE SCALE GENOMIC DNA]</scope>
    <source>
        <strain evidence="2">XJ109</strain>
    </source>
</reference>
<evidence type="ECO:0000313" key="1">
    <source>
        <dbReference type="EMBL" id="SFN43739.1"/>
    </source>
</evidence>
<organism evidence="1 2">
    <name type="scientific">Algoriella xinjiangensis</name>
    <dbReference type="NCBI Taxonomy" id="684065"/>
    <lineage>
        <taxon>Bacteria</taxon>
        <taxon>Pseudomonadati</taxon>
        <taxon>Bacteroidota</taxon>
        <taxon>Flavobacteriia</taxon>
        <taxon>Flavobacteriales</taxon>
        <taxon>Weeksellaceae</taxon>
        <taxon>Algoriella</taxon>
    </lineage>
</organism>
<gene>
    <name evidence="1" type="ORF">SAMN05421738_11264</name>
</gene>